<accession>A0ABR7V732</accession>
<keyword evidence="2" id="KW-0808">Transferase</keyword>
<dbReference type="RefSeq" id="WP_188312613.1">
    <property type="nucleotide sequence ID" value="NZ_JABTCG010000001.1"/>
</dbReference>
<proteinExistence type="predicted"/>
<dbReference type="CDD" id="cd02440">
    <property type="entry name" value="AdoMet_MTases"/>
    <property type="match status" value="1"/>
</dbReference>
<comment type="caution">
    <text evidence="2">The sequence shown here is derived from an EMBL/GenBank/DDBJ whole genome shotgun (WGS) entry which is preliminary data.</text>
</comment>
<dbReference type="InterPro" id="IPR029063">
    <property type="entry name" value="SAM-dependent_MTases_sf"/>
</dbReference>
<dbReference type="InterPro" id="IPR013216">
    <property type="entry name" value="Methyltransf_11"/>
</dbReference>
<reference evidence="2 3" key="1">
    <citation type="submission" date="2020-05" db="EMBL/GenBank/DDBJ databases">
        <title>The draft genome sequence of Maribacter arenosus CAU 1321.</title>
        <authorList>
            <person name="Mu L."/>
        </authorList>
    </citation>
    <scope>NUCLEOTIDE SEQUENCE [LARGE SCALE GENOMIC DNA]</scope>
    <source>
        <strain evidence="2 3">CAU 1321</strain>
    </source>
</reference>
<dbReference type="Pfam" id="PF08241">
    <property type="entry name" value="Methyltransf_11"/>
    <property type="match status" value="1"/>
</dbReference>
<evidence type="ECO:0000313" key="2">
    <source>
        <dbReference type="EMBL" id="MBD0849489.1"/>
    </source>
</evidence>
<keyword evidence="3" id="KW-1185">Reference proteome</keyword>
<gene>
    <name evidence="2" type="ORF">HPE63_02320</name>
</gene>
<evidence type="ECO:0000259" key="1">
    <source>
        <dbReference type="Pfam" id="PF08241"/>
    </source>
</evidence>
<sequence length="258" mass="29253">MNKSILSFIAINRFNHLLGVKKVVRLLFLFLLLTPLFPCTGQESASYGKYTYEKGDLNGIGKWYMGREIAHVMGFQGIDWLERTEREAEENTAKLLRNMDIQAGETIADIGAGSGYHVFKMAPLAGEGLIYAVDIQDEMLAALRNKMQNAKHKNIALIRGSEKNVNLPENSIDKVLMVDVYHEFAYPFEMIASIKKALRPNGKLFLIEYRGEDDSVPIKRLHKMTKAQAVKEMQTAGMKLQGNINNLPWQHCMVFVKE</sequence>
<dbReference type="SUPFAM" id="SSF53335">
    <property type="entry name" value="S-adenosyl-L-methionine-dependent methyltransferases"/>
    <property type="match status" value="1"/>
</dbReference>
<dbReference type="Gene3D" id="3.40.50.150">
    <property type="entry name" value="Vaccinia Virus protein VP39"/>
    <property type="match status" value="1"/>
</dbReference>
<evidence type="ECO:0000313" key="3">
    <source>
        <dbReference type="Proteomes" id="UP000598350"/>
    </source>
</evidence>
<organism evidence="2 3">
    <name type="scientific">Maribacter arenosus</name>
    <dbReference type="NCBI Taxonomy" id="1854708"/>
    <lineage>
        <taxon>Bacteria</taxon>
        <taxon>Pseudomonadati</taxon>
        <taxon>Bacteroidota</taxon>
        <taxon>Flavobacteriia</taxon>
        <taxon>Flavobacteriales</taxon>
        <taxon>Flavobacteriaceae</taxon>
        <taxon>Maribacter</taxon>
    </lineage>
</organism>
<keyword evidence="2" id="KW-0489">Methyltransferase</keyword>
<dbReference type="EMBL" id="JABTCG010000001">
    <property type="protein sequence ID" value="MBD0849489.1"/>
    <property type="molecule type" value="Genomic_DNA"/>
</dbReference>
<dbReference type="GO" id="GO:0008168">
    <property type="term" value="F:methyltransferase activity"/>
    <property type="evidence" value="ECO:0007669"/>
    <property type="project" value="UniProtKB-KW"/>
</dbReference>
<dbReference type="GO" id="GO:0032259">
    <property type="term" value="P:methylation"/>
    <property type="evidence" value="ECO:0007669"/>
    <property type="project" value="UniProtKB-KW"/>
</dbReference>
<feature type="domain" description="Methyltransferase type 11" evidence="1">
    <location>
        <begin position="109"/>
        <end position="206"/>
    </location>
</feature>
<protein>
    <submittedName>
        <fullName evidence="2">Class I SAM-dependent methyltransferase</fullName>
    </submittedName>
</protein>
<dbReference type="Proteomes" id="UP000598350">
    <property type="component" value="Unassembled WGS sequence"/>
</dbReference>
<name>A0ABR7V732_9FLAO</name>